<sequence length="139" mass="15851">MVLLIPLGEPDAAEVANRLHLNSLILEAIQKACPIWRDREMLEPLPASQFCRHLNGLPVTGGFALYILAKTGIFKEKLDKYFSKWRFVSPFTDGNRLKEMGLQPGPKYSEILERLRSAWIEGEVNSQVEEEKLLTQLLD</sequence>
<organism evidence="1">
    <name type="scientific">bioreactor metagenome</name>
    <dbReference type="NCBI Taxonomy" id="1076179"/>
    <lineage>
        <taxon>unclassified sequences</taxon>
        <taxon>metagenomes</taxon>
        <taxon>ecological metagenomes</taxon>
    </lineage>
</organism>
<evidence type="ECO:0008006" key="2">
    <source>
        <dbReference type="Google" id="ProtNLM"/>
    </source>
</evidence>
<dbReference type="SUPFAM" id="SSF81891">
    <property type="entry name" value="Poly A polymerase C-terminal region-like"/>
    <property type="match status" value="1"/>
</dbReference>
<gene>
    <name evidence="1" type="ORF">SDC9_168745</name>
</gene>
<proteinExistence type="predicted"/>
<protein>
    <recommendedName>
        <fullName evidence="2">CCA-adding enzyme C-terminal domain-containing protein</fullName>
    </recommendedName>
</protein>
<reference evidence="1" key="1">
    <citation type="submission" date="2019-08" db="EMBL/GenBank/DDBJ databases">
        <authorList>
            <person name="Kucharzyk K."/>
            <person name="Murdoch R.W."/>
            <person name="Higgins S."/>
            <person name="Loffler F."/>
        </authorList>
    </citation>
    <scope>NUCLEOTIDE SEQUENCE</scope>
</reference>
<accession>A0A645G5G5</accession>
<name>A0A645G5G5_9ZZZZ</name>
<dbReference type="Gene3D" id="1.10.3090.10">
    <property type="entry name" value="cca-adding enzyme, domain 2"/>
    <property type="match status" value="1"/>
</dbReference>
<dbReference type="AlphaFoldDB" id="A0A645G5G5"/>
<dbReference type="EMBL" id="VSSQ01069335">
    <property type="protein sequence ID" value="MPN21366.1"/>
    <property type="molecule type" value="Genomic_DNA"/>
</dbReference>
<evidence type="ECO:0000313" key="1">
    <source>
        <dbReference type="EMBL" id="MPN21366.1"/>
    </source>
</evidence>
<comment type="caution">
    <text evidence="1">The sequence shown here is derived from an EMBL/GenBank/DDBJ whole genome shotgun (WGS) entry which is preliminary data.</text>
</comment>